<protein>
    <recommendedName>
        <fullName evidence="2">Sulfotransferase</fullName>
    </recommendedName>
</protein>
<reference evidence="1" key="1">
    <citation type="submission" date="2018-06" db="EMBL/GenBank/DDBJ databases">
        <authorList>
            <person name="Zhirakovskaya E."/>
        </authorList>
    </citation>
    <scope>NUCLEOTIDE SEQUENCE</scope>
</reference>
<accession>A0A3B1C6T3</accession>
<proteinExistence type="predicted"/>
<gene>
    <name evidence="1" type="ORF">MNBD_NITROSPINAE02-1403</name>
</gene>
<name>A0A3B1C6T3_9ZZZZ</name>
<dbReference type="Gene3D" id="3.40.50.300">
    <property type="entry name" value="P-loop containing nucleotide triphosphate hydrolases"/>
    <property type="match status" value="1"/>
</dbReference>
<dbReference type="Pfam" id="PF13469">
    <property type="entry name" value="Sulfotransfer_3"/>
    <property type="match status" value="1"/>
</dbReference>
<dbReference type="InterPro" id="IPR027417">
    <property type="entry name" value="P-loop_NTPase"/>
</dbReference>
<dbReference type="EMBL" id="UOGE01000074">
    <property type="protein sequence ID" value="VAX22351.1"/>
    <property type="molecule type" value="Genomic_DNA"/>
</dbReference>
<evidence type="ECO:0008006" key="2">
    <source>
        <dbReference type="Google" id="ProtNLM"/>
    </source>
</evidence>
<dbReference type="SUPFAM" id="SSF52540">
    <property type="entry name" value="P-loop containing nucleoside triphosphate hydrolases"/>
    <property type="match status" value="1"/>
</dbReference>
<evidence type="ECO:0000313" key="1">
    <source>
        <dbReference type="EMBL" id="VAX22351.1"/>
    </source>
</evidence>
<sequence length="286" mass="32203">MIIIGMHRSGTTMIAGMLARLGLFTGWRLDGGNSESVFFTKNNESILSAGGCRWDSPDSFKHVLNRAESVELLAESMRRRLSSPASFIYLGIKMLLTRRSIFNIDSPWGWKDPRNTITLPIWLKLFPEAKIIHIIRNGVDVADSLKRRERRALGKIEKMPKGALYNLGITDSVKIGSPKVARLEGGFELWEEYLEFAETSLASLPNEVATIRFEDFIGDSPGALARLASFCGLGAGEGAISSACRDVRKDRANIFARDSVLRSFWENVRESRYMVKHGYRVKEERR</sequence>
<organism evidence="1">
    <name type="scientific">hydrothermal vent metagenome</name>
    <dbReference type="NCBI Taxonomy" id="652676"/>
    <lineage>
        <taxon>unclassified sequences</taxon>
        <taxon>metagenomes</taxon>
        <taxon>ecological metagenomes</taxon>
    </lineage>
</organism>
<dbReference type="AlphaFoldDB" id="A0A3B1C6T3"/>